<keyword evidence="7" id="KW-0684">Rhamnose metabolism</keyword>
<dbReference type="GO" id="GO:0005524">
    <property type="term" value="F:ATP binding"/>
    <property type="evidence" value="ECO:0007669"/>
    <property type="project" value="UniProtKB-KW"/>
</dbReference>
<dbReference type="GO" id="GO:0019301">
    <property type="term" value="P:rhamnose catabolic process"/>
    <property type="evidence" value="ECO:0007669"/>
    <property type="project" value="InterPro"/>
</dbReference>
<keyword evidence="6" id="KW-1015">Disulfide bond</keyword>
<keyword evidence="3" id="KW-0547">Nucleotide-binding</keyword>
<proteinExistence type="inferred from homology"/>
<feature type="domain" description="Carbohydrate kinase FGGY C-terminal" evidence="9">
    <location>
        <begin position="242"/>
        <end position="432"/>
    </location>
</feature>
<dbReference type="RefSeq" id="WP_013757301.1">
    <property type="nucleotide sequence ID" value="NC_015500.1"/>
</dbReference>
<dbReference type="InterPro" id="IPR000577">
    <property type="entry name" value="Carb_kinase_FGGY"/>
</dbReference>
<dbReference type="SUPFAM" id="SSF53067">
    <property type="entry name" value="Actin-like ATPase domain"/>
    <property type="match status" value="2"/>
</dbReference>
<dbReference type="EMBL" id="CP002696">
    <property type="protein sequence ID" value="AEE15581.1"/>
    <property type="molecule type" value="Genomic_DNA"/>
</dbReference>
<dbReference type="InterPro" id="IPR013449">
    <property type="entry name" value="Rhamnulokinase"/>
</dbReference>
<dbReference type="OrthoDB" id="9761504at2"/>
<feature type="domain" description="Carbohydrate kinase FGGY N-terminal" evidence="8">
    <location>
        <begin position="4"/>
        <end position="213"/>
    </location>
</feature>
<dbReference type="Gene3D" id="3.30.420.40">
    <property type="match status" value="2"/>
</dbReference>
<gene>
    <name evidence="10" type="ordered locus">Trebr_0127</name>
</gene>
<organism evidence="10 11">
    <name type="scientific">Treponema brennaborense (strain DSM 12168 / CIP 105900 / DD5/3)</name>
    <dbReference type="NCBI Taxonomy" id="906968"/>
    <lineage>
        <taxon>Bacteria</taxon>
        <taxon>Pseudomonadati</taxon>
        <taxon>Spirochaetota</taxon>
        <taxon>Spirochaetia</taxon>
        <taxon>Spirochaetales</taxon>
        <taxon>Treponemataceae</taxon>
        <taxon>Treponema</taxon>
    </lineage>
</organism>
<evidence type="ECO:0000256" key="2">
    <source>
        <dbReference type="ARBA" id="ARBA00022679"/>
    </source>
</evidence>
<accession>F4LLA3</accession>
<dbReference type="PIRSF" id="PIRSF000538">
    <property type="entry name" value="GlpK"/>
    <property type="match status" value="1"/>
</dbReference>
<keyword evidence="5" id="KW-0067">ATP-binding</keyword>
<evidence type="ECO:0000259" key="9">
    <source>
        <dbReference type="Pfam" id="PF02782"/>
    </source>
</evidence>
<dbReference type="AlphaFoldDB" id="F4LLA3"/>
<dbReference type="HOGENOM" id="CLU_039395_0_1_12"/>
<comment type="similarity">
    <text evidence="1">Belongs to the FGGY kinase family.</text>
</comment>
<dbReference type="Pfam" id="PF02782">
    <property type="entry name" value="FGGY_C"/>
    <property type="match status" value="1"/>
</dbReference>
<dbReference type="GO" id="GO:0005829">
    <property type="term" value="C:cytosol"/>
    <property type="evidence" value="ECO:0007669"/>
    <property type="project" value="TreeGrafter"/>
</dbReference>
<name>F4LLA3_TREBD</name>
<sequence length="478" mass="52263">MSSVLAFDFGASGGRAVKATYRSGTLEYEEIHRFEKKPVEENGTLCWDFGALLAEVRTGIQKAGRVDSIGFDTWGVDFGLLGKDGALLARPVHYRDKRTAGLPAKTESVMPGKTLYAATGNQIMNINTLFQLVALKEQDPALFARADRLLFMPDLFAYSLCGNAVCERSIASTSQMFNPATREWSAEVLSAFGIPETLFAPLAESGTVAGTYDGMKIISVAGHDTQCAVAAIPAVKAEKVAFLSCGTWSLIGTELDAPVLTETSMERELSNECGANGKINYLKNIIGLWLIQESRREWKRQGTTYSFADLEALAREAPGARCCIDPDDPSFAPPGDVPERIREFCRKTGQYVPRSPGEIMRCVYESLAFKYRSALEQLSETTGKRFERLHVLGGGCRDRFLCQTTADFCGIPVVAGPVEATALGNILIQLTALGDIPDIAAGRALLRKTEKLKRYEPAKTESDGKVFEKFRKIIDCGR</sequence>
<dbReference type="Pfam" id="PF00370">
    <property type="entry name" value="FGGY_N"/>
    <property type="match status" value="1"/>
</dbReference>
<evidence type="ECO:0000256" key="1">
    <source>
        <dbReference type="ARBA" id="ARBA00009156"/>
    </source>
</evidence>
<dbReference type="InterPro" id="IPR018484">
    <property type="entry name" value="FGGY_N"/>
</dbReference>
<dbReference type="InterPro" id="IPR043129">
    <property type="entry name" value="ATPase_NBD"/>
</dbReference>
<dbReference type="PANTHER" id="PTHR10196">
    <property type="entry name" value="SUGAR KINASE"/>
    <property type="match status" value="1"/>
</dbReference>
<dbReference type="EC" id="2.7.1.5" evidence="10"/>
<keyword evidence="11" id="KW-1185">Reference proteome</keyword>
<evidence type="ECO:0000256" key="3">
    <source>
        <dbReference type="ARBA" id="ARBA00022741"/>
    </source>
</evidence>
<evidence type="ECO:0000256" key="5">
    <source>
        <dbReference type="ARBA" id="ARBA00022840"/>
    </source>
</evidence>
<dbReference type="InterPro" id="IPR018485">
    <property type="entry name" value="FGGY_C"/>
</dbReference>
<reference evidence="11" key="1">
    <citation type="submission" date="2011-04" db="EMBL/GenBank/DDBJ databases">
        <title>The complete genome of Treponema brennaborense DSM 12168.</title>
        <authorList>
            <person name="Lucas S."/>
            <person name="Han J."/>
            <person name="Lapidus A."/>
            <person name="Bruce D."/>
            <person name="Goodwin L."/>
            <person name="Pitluck S."/>
            <person name="Peters L."/>
            <person name="Kyrpides N."/>
            <person name="Mavromatis K."/>
            <person name="Ivanova N."/>
            <person name="Mikhailova N."/>
            <person name="Pagani I."/>
            <person name="Teshima H."/>
            <person name="Detter J.C."/>
            <person name="Tapia R."/>
            <person name="Han C."/>
            <person name="Land M."/>
            <person name="Hauser L."/>
            <person name="Markowitz V."/>
            <person name="Cheng J.-F."/>
            <person name="Hugenholtz P."/>
            <person name="Woyke T."/>
            <person name="Wu D."/>
            <person name="Gronow S."/>
            <person name="Wellnitz S."/>
            <person name="Brambilla E."/>
            <person name="Klenk H.-P."/>
            <person name="Eisen J.A."/>
        </authorList>
    </citation>
    <scope>NUCLEOTIDE SEQUENCE [LARGE SCALE GENOMIC DNA]</scope>
    <source>
        <strain evidence="11">DSM 12168 / CIP 105900 / DD5/3</strain>
    </source>
</reference>
<dbReference type="Proteomes" id="UP000006546">
    <property type="component" value="Chromosome"/>
</dbReference>
<keyword evidence="4" id="KW-0418">Kinase</keyword>
<evidence type="ECO:0000256" key="7">
    <source>
        <dbReference type="ARBA" id="ARBA00023308"/>
    </source>
</evidence>
<evidence type="ECO:0000256" key="4">
    <source>
        <dbReference type="ARBA" id="ARBA00022777"/>
    </source>
</evidence>
<dbReference type="PANTHER" id="PTHR10196:SF93">
    <property type="entry name" value="L-RHAMNULOKINASE"/>
    <property type="match status" value="1"/>
</dbReference>
<protein>
    <submittedName>
        <fullName evidence="10">Rhamnulokinase</fullName>
        <ecNumber evidence="10">2.7.1.5</ecNumber>
    </submittedName>
</protein>
<evidence type="ECO:0000313" key="11">
    <source>
        <dbReference type="Proteomes" id="UP000006546"/>
    </source>
</evidence>
<dbReference type="CDD" id="cd07771">
    <property type="entry name" value="ASKHA_NBD_FGGY_RhaB-like"/>
    <property type="match status" value="1"/>
</dbReference>
<dbReference type="STRING" id="906968.Trebr_0127"/>
<keyword evidence="2 10" id="KW-0808">Transferase</keyword>
<evidence type="ECO:0000256" key="6">
    <source>
        <dbReference type="ARBA" id="ARBA00023157"/>
    </source>
</evidence>
<evidence type="ECO:0000313" key="10">
    <source>
        <dbReference type="EMBL" id="AEE15581.1"/>
    </source>
</evidence>
<dbReference type="GO" id="GO:0004370">
    <property type="term" value="F:glycerol kinase activity"/>
    <property type="evidence" value="ECO:0007669"/>
    <property type="project" value="TreeGrafter"/>
</dbReference>
<dbReference type="KEGG" id="tbe:Trebr_0127"/>
<dbReference type="GO" id="GO:0008993">
    <property type="term" value="F:rhamnulokinase activity"/>
    <property type="evidence" value="ECO:0007669"/>
    <property type="project" value="UniProtKB-EC"/>
</dbReference>
<dbReference type="eggNOG" id="COG1070">
    <property type="taxonomic scope" value="Bacteria"/>
</dbReference>
<evidence type="ECO:0000259" key="8">
    <source>
        <dbReference type="Pfam" id="PF00370"/>
    </source>
</evidence>
<dbReference type="GO" id="GO:0006071">
    <property type="term" value="P:glycerol metabolic process"/>
    <property type="evidence" value="ECO:0007669"/>
    <property type="project" value="TreeGrafter"/>
</dbReference>